<evidence type="ECO:0000256" key="1">
    <source>
        <dbReference type="ARBA" id="ARBA00008304"/>
    </source>
</evidence>
<feature type="compositionally biased region" description="Low complexity" evidence="2">
    <location>
        <begin position="923"/>
        <end position="932"/>
    </location>
</feature>
<dbReference type="GO" id="GO:0042147">
    <property type="term" value="P:retrograde transport, endosome to Golgi"/>
    <property type="evidence" value="ECO:0007669"/>
    <property type="project" value="TreeGrafter"/>
</dbReference>
<reference evidence="5" key="2">
    <citation type="submission" date="2009-11" db="EMBL/GenBank/DDBJ databases">
        <title>The Genome Sequence of Allomyces macrogynus strain ATCC 38327.</title>
        <authorList>
            <consortium name="The Broad Institute Genome Sequencing Platform"/>
            <person name="Russ C."/>
            <person name="Cuomo C."/>
            <person name="Shea T."/>
            <person name="Young S.K."/>
            <person name="Zeng Q."/>
            <person name="Koehrsen M."/>
            <person name="Haas B."/>
            <person name="Borodovsky M."/>
            <person name="Guigo R."/>
            <person name="Alvarado L."/>
            <person name="Berlin A."/>
            <person name="Borenstein D."/>
            <person name="Chen Z."/>
            <person name="Engels R."/>
            <person name="Freedman E."/>
            <person name="Gellesch M."/>
            <person name="Goldberg J."/>
            <person name="Griggs A."/>
            <person name="Gujja S."/>
            <person name="Heiman D."/>
            <person name="Hepburn T."/>
            <person name="Howarth C."/>
            <person name="Jen D."/>
            <person name="Larson L."/>
            <person name="Lewis B."/>
            <person name="Mehta T."/>
            <person name="Park D."/>
            <person name="Pearson M."/>
            <person name="Roberts A."/>
            <person name="Saif S."/>
            <person name="Shenoy N."/>
            <person name="Sisk P."/>
            <person name="Stolte C."/>
            <person name="Sykes S."/>
            <person name="Walk T."/>
            <person name="White J."/>
            <person name="Yandava C."/>
            <person name="Burger G."/>
            <person name="Gray M.W."/>
            <person name="Holland P.W.H."/>
            <person name="King N."/>
            <person name="Lang F.B.F."/>
            <person name="Roger A.J."/>
            <person name="Ruiz-Trillo I."/>
            <person name="Lander E."/>
            <person name="Nusbaum C."/>
        </authorList>
    </citation>
    <scope>NUCLEOTIDE SEQUENCE [LARGE SCALE GENOMIC DNA]</scope>
    <source>
        <strain evidence="5">ATCC 38327</strain>
    </source>
</reference>
<dbReference type="SUPFAM" id="SSF48371">
    <property type="entry name" value="ARM repeat"/>
    <property type="match status" value="2"/>
</dbReference>
<dbReference type="InterPro" id="IPR046837">
    <property type="entry name" value="Laa1/Sip1/HEATR5-like_HEAT"/>
</dbReference>
<dbReference type="OMA" id="YPQVIQE"/>
<dbReference type="Pfam" id="PF20210">
    <property type="entry name" value="Laa1_Sip1_HTR5"/>
    <property type="match status" value="1"/>
</dbReference>
<dbReference type="OrthoDB" id="192608at2759"/>
<feature type="compositionally biased region" description="Gly residues" evidence="2">
    <location>
        <begin position="1250"/>
        <end position="1262"/>
    </location>
</feature>
<feature type="region of interest" description="Disordered" evidence="2">
    <location>
        <begin position="1245"/>
        <end position="1275"/>
    </location>
</feature>
<proteinExistence type="inferred from homology"/>
<dbReference type="EMBL" id="GG745341">
    <property type="protein sequence ID" value="KNE63065.1"/>
    <property type="molecule type" value="Genomic_DNA"/>
</dbReference>
<evidence type="ECO:0000313" key="4">
    <source>
        <dbReference type="EMBL" id="KNE63065.1"/>
    </source>
</evidence>
<dbReference type="GO" id="GO:0005829">
    <property type="term" value="C:cytosol"/>
    <property type="evidence" value="ECO:0007669"/>
    <property type="project" value="GOC"/>
</dbReference>
<feature type="domain" description="LAA1-like C-terminal TPR repeats" evidence="3">
    <location>
        <begin position="1815"/>
        <end position="1967"/>
    </location>
</feature>
<dbReference type="VEuPathDB" id="FungiDB:AMAG_08231"/>
<dbReference type="InterPro" id="IPR040108">
    <property type="entry name" value="Laa1/Sip1/HEATR5"/>
</dbReference>
<dbReference type="STRING" id="578462.A0A0L0SL09"/>
<name>A0A0L0SL09_ALLM3</name>
<dbReference type="GO" id="GO:0008104">
    <property type="term" value="P:intracellular protein localization"/>
    <property type="evidence" value="ECO:0007669"/>
    <property type="project" value="TreeGrafter"/>
</dbReference>
<feature type="compositionally biased region" description="Gly residues" evidence="2">
    <location>
        <begin position="933"/>
        <end position="944"/>
    </location>
</feature>
<dbReference type="GO" id="GO:0005794">
    <property type="term" value="C:Golgi apparatus"/>
    <property type="evidence" value="ECO:0007669"/>
    <property type="project" value="TreeGrafter"/>
</dbReference>
<keyword evidence="5" id="KW-1185">Reference proteome</keyword>
<dbReference type="InterPro" id="IPR057981">
    <property type="entry name" value="TPR_LAA1-like_C"/>
</dbReference>
<reference evidence="4 5" key="1">
    <citation type="submission" date="2009-11" db="EMBL/GenBank/DDBJ databases">
        <title>Annotation of Allomyces macrogynus ATCC 38327.</title>
        <authorList>
            <consortium name="The Broad Institute Genome Sequencing Platform"/>
            <person name="Russ C."/>
            <person name="Cuomo C."/>
            <person name="Burger G."/>
            <person name="Gray M.W."/>
            <person name="Holland P.W.H."/>
            <person name="King N."/>
            <person name="Lang F.B.F."/>
            <person name="Roger A.J."/>
            <person name="Ruiz-Trillo I."/>
            <person name="Young S.K."/>
            <person name="Zeng Q."/>
            <person name="Gargeya S."/>
            <person name="Fitzgerald M."/>
            <person name="Haas B."/>
            <person name="Abouelleil A."/>
            <person name="Alvarado L."/>
            <person name="Arachchi H.M."/>
            <person name="Berlin A."/>
            <person name="Chapman S.B."/>
            <person name="Gearin G."/>
            <person name="Goldberg J."/>
            <person name="Griggs A."/>
            <person name="Gujja S."/>
            <person name="Hansen M."/>
            <person name="Heiman D."/>
            <person name="Howarth C."/>
            <person name="Larimer J."/>
            <person name="Lui A."/>
            <person name="MacDonald P.J.P."/>
            <person name="McCowen C."/>
            <person name="Montmayeur A."/>
            <person name="Murphy C."/>
            <person name="Neiman D."/>
            <person name="Pearson M."/>
            <person name="Priest M."/>
            <person name="Roberts A."/>
            <person name="Saif S."/>
            <person name="Shea T."/>
            <person name="Sisk P."/>
            <person name="Stolte C."/>
            <person name="Sykes S."/>
            <person name="Wortman J."/>
            <person name="Nusbaum C."/>
            <person name="Birren B."/>
        </authorList>
    </citation>
    <scope>NUCLEOTIDE SEQUENCE [LARGE SCALE GENOMIC DNA]</scope>
    <source>
        <strain evidence="4 5">ATCC 38327</strain>
    </source>
</reference>
<dbReference type="eggNOG" id="KOG1822">
    <property type="taxonomic scope" value="Eukaryota"/>
</dbReference>
<evidence type="ECO:0000313" key="5">
    <source>
        <dbReference type="Proteomes" id="UP000054350"/>
    </source>
</evidence>
<dbReference type="Pfam" id="PF25808">
    <property type="entry name" value="TPR_LAA1_C"/>
    <property type="match status" value="1"/>
</dbReference>
<dbReference type="PANTHER" id="PTHR21663:SF0">
    <property type="entry name" value="HEAT REPEAT-CONTAINING PROTEIN 5B"/>
    <property type="match status" value="1"/>
</dbReference>
<feature type="region of interest" description="Disordered" evidence="2">
    <location>
        <begin position="297"/>
        <end position="316"/>
    </location>
</feature>
<dbReference type="InterPro" id="IPR016024">
    <property type="entry name" value="ARM-type_fold"/>
</dbReference>
<dbReference type="Gene3D" id="1.25.10.10">
    <property type="entry name" value="Leucine-rich Repeat Variant"/>
    <property type="match status" value="2"/>
</dbReference>
<dbReference type="Proteomes" id="UP000054350">
    <property type="component" value="Unassembled WGS sequence"/>
</dbReference>
<gene>
    <name evidence="4" type="ORF">AMAG_08231</name>
</gene>
<sequence>MQGFAAFGTAAGVPAAEAAPPRRPASFAFDEQKIRSELAAEKQELMVFQWLSRLAADLESAPESIIKAEQVQLECRLQLFTSPTLFPVRPTRAIRRLIAACYISLYVRGESRRAFDLLVSLQATLNSNFKNIKDETTVTAVRMLCVHVLGKLTERFGANFLSIFAETVHVLQKLLKSSSTDLNLRLEALDALTRAVRGAPRGLTDVQLKECLKLFRTGLTDRSMAVRQGSADCISCLARHVGLGIQTVPDFEAFLHALLKGFEGSNYEARIAMARAIANVLAPTQTTFVPVAAPIKPTKKKGKKDKEPEEEAPAPNLEEKTLLTCEEMLSLLQTPFLRYHARESRVGVAEAYMALLQALGPSYVQANYEAIVAHLFGDVLSSPRYLTLPLPELVSIKELVIVILRRLGQSMSETAQLNAIKHLVERYLARWPAMPETPVPNKWVLGAVLAEMGDMFSDLSGVASMLPDSVLEALLKIVGHPSHAVQAAGAFCLMRMTLNSPALYTPAFNHVFNTLHKDLPSLSVAMAPDLFRKYIGYSQAVATLLTIVNRVPLHVPSGLSTHVFSLASNLLKTSSKDPKVSLTINEVAWNLISGLMTVGSATVKGHLSQCLLLWKDAFPKSQSSSGDLYEMLHAKEGALKSVCTFLVHNQEILNPDIKKRLSVLIGNVVQLTLGHPSLASPNVAPIPATTKAFPIALTYVELDALFRKRLFDCIALLPPAQFDSYHSQLVKATGDVFAQDPADSRKFDVGPDYNVYHAFEKQAMPVNAPFGPLFWQCAEYGVTTLPLDVQSDLVGKHAAFRDPGFVQPADGFFDYEKWAELERHVHHPIQGSLEYDLLALFHAADRRPRPSPPGFALINSAITLYGTLFPQILPATQEAFLENYVRILKQKQERPGRKTALLVNVLTALQVCSSTMLQTNAAAASGNNNTSSTGGGNSSGGGGQASQTASFSALAAKSILEIAQHGNTCADGAVRWVAAHVIGKVAELAAAGSAVASLSQYLVSQIVENRDPDTRAGGALALVMVHVYTHSSVNIKTTMGVLHTLCSDTHAGVAQWASLALSMLIEARSSDVYPYITPTLSVVCRQIMNELRPVFVGRIIYGCVETLGPELQVSDKLRDLICQFTEYLLDWEGLEECAEAWRTVSHILLMAPTTYPVPKYAMALQTLLSTDHTTMRRAVLRCLCQMIQRNPDLTLANTVDLEQSLIRLAQDEPVLVQKSLASLVENATQPSKWIDICRSLLNPAQAAQAGPGGPGGIGGGAPNSGSDTEDDSEELATTAQKIERKQEQVKWSSQLTAIQSLRQVIHFLATGKNKEYHVNMVLAKSQPGGDWLVCRLGDLIRVAFTASTALTQQVRAEGLGLLEDVLDHFSTTKDPDYEGHMLLEQYQAQFSSALTPAFQSDSYPEIVATASHVCARYIGSGITEELFTLSRIIKLLTQALDMIRRASSHQSQHATIMISLAVLSAWAELKRTSDQRRVLAEIVEPQLAVLAPMWLTCLFEYAVIKLDPDSHHLLPSKLESISPNVVYALNTRDIVLPMYHKCWISILAAVTSLLNSDVPGIQLSKHGAVESKYGTMQKHILVLLGLAFEPLVSLRTSETVTIQCIDALHALVVPRHIPTLHKALIKELLTMVDRLLQTETQAVQVKALAFLDTLVDQYPHDLTPDLLYHVNRLLFGAIAPTMPHLLSDPSAAHIFGDNPADRLPTGTAALLTLGKLAAVHPASVPIALHVLAAAYESPLYAPMAGRMTVLLKGVLERVQDDQQDLVMSFVAALLALVDAATNDGAGDIDVARNCLLASTVSLTSLHDKPFVAQLGVRFTVVLVRCIEVNQLSLIAFQCAKSLIQLGKKPDARALVDQCLVTLVPHLIIFAHSPAHTQLANEWVATLILASVSTTDLRLTTLVLSALIGLLVRHSNAPAVKTPIVQGLLAIASVHTAAFKSMVAALPPASRQALEAGLRAHQQPDMAGAHAGAHAASMARPEKPSIQLKMSF</sequence>
<dbReference type="GO" id="GO:0006897">
    <property type="term" value="P:endocytosis"/>
    <property type="evidence" value="ECO:0007669"/>
    <property type="project" value="TreeGrafter"/>
</dbReference>
<accession>A0A0L0SL09</accession>
<dbReference type="GO" id="GO:0030139">
    <property type="term" value="C:endocytic vesicle"/>
    <property type="evidence" value="ECO:0007669"/>
    <property type="project" value="TreeGrafter"/>
</dbReference>
<organism evidence="4 5">
    <name type="scientific">Allomyces macrogynus (strain ATCC 38327)</name>
    <name type="common">Allomyces javanicus var. macrogynus</name>
    <dbReference type="NCBI Taxonomy" id="578462"/>
    <lineage>
        <taxon>Eukaryota</taxon>
        <taxon>Fungi</taxon>
        <taxon>Fungi incertae sedis</taxon>
        <taxon>Blastocladiomycota</taxon>
        <taxon>Blastocladiomycetes</taxon>
        <taxon>Blastocladiales</taxon>
        <taxon>Blastocladiaceae</taxon>
        <taxon>Allomyces</taxon>
    </lineage>
</organism>
<evidence type="ECO:0000256" key="2">
    <source>
        <dbReference type="SAM" id="MobiDB-lite"/>
    </source>
</evidence>
<evidence type="ECO:0000259" key="3">
    <source>
        <dbReference type="Pfam" id="PF25808"/>
    </source>
</evidence>
<dbReference type="PANTHER" id="PTHR21663">
    <property type="entry name" value="HYPOTHETICAL HEAT DOMAIN-CONTAINING"/>
    <property type="match status" value="1"/>
</dbReference>
<protein>
    <recommendedName>
        <fullName evidence="3">LAA1-like C-terminal TPR repeats domain-containing protein</fullName>
    </recommendedName>
</protein>
<dbReference type="InterPro" id="IPR011989">
    <property type="entry name" value="ARM-like"/>
</dbReference>
<dbReference type="GO" id="GO:0016020">
    <property type="term" value="C:membrane"/>
    <property type="evidence" value="ECO:0007669"/>
    <property type="project" value="TreeGrafter"/>
</dbReference>
<comment type="similarity">
    <text evidence="1">Belongs to the HEATR5 family.</text>
</comment>
<feature type="region of interest" description="Disordered" evidence="2">
    <location>
        <begin position="923"/>
        <end position="944"/>
    </location>
</feature>